<feature type="transmembrane region" description="Helical" evidence="1">
    <location>
        <begin position="87"/>
        <end position="110"/>
    </location>
</feature>
<evidence type="ECO:0000313" key="3">
    <source>
        <dbReference type="Proteomes" id="UP000007575"/>
    </source>
</evidence>
<organism evidence="2 3">
    <name type="scientific">Deinococcus gobiensis (strain DSM 21396 / JCM 16679 / CGMCC 1.7299 / I-0)</name>
    <dbReference type="NCBI Taxonomy" id="745776"/>
    <lineage>
        <taxon>Bacteria</taxon>
        <taxon>Thermotogati</taxon>
        <taxon>Deinococcota</taxon>
        <taxon>Deinococci</taxon>
        <taxon>Deinococcales</taxon>
        <taxon>Deinococcaceae</taxon>
        <taxon>Deinococcus</taxon>
    </lineage>
</organism>
<proteinExistence type="predicted"/>
<sequence>MPAARPALGVAALLVAGGALWRRAAPVPPEPAPWPLARRAARLGRVFPLPLSMWVAHETLLWPGLWRRGAHAPPGAEALTSFRRSGRVAYVWLYVFSELPLHLGLHAMLVPDGRAFAAWALTAADLGFSLFLFALAASYRRFPTFVAGDTLVLHQGLLWSGTVPLADIAQVTAPVPGGTRLTLSTPPNLALHLTREAQLRGPYGLRRRGQVLTVFMDDPAAFRAALGR</sequence>
<dbReference type="KEGG" id="dgo:DGo_CA0872"/>
<reference evidence="2 3" key="1">
    <citation type="journal article" date="2012" name="PLoS ONE">
        <title>Genome sequence and transcriptome analysis of the radioresistant bacterium Deinococcus gobiensis: insights into the extreme environmental adaptations.</title>
        <authorList>
            <person name="Yuan M."/>
            <person name="Chen M."/>
            <person name="Zhang W."/>
            <person name="Lu W."/>
            <person name="Wang J."/>
            <person name="Yang M."/>
            <person name="Zhao P."/>
            <person name="Tang R."/>
            <person name="Li X."/>
            <person name="Hao Y."/>
            <person name="Zhou Z."/>
            <person name="Zhan Y."/>
            <person name="Yu H."/>
            <person name="Teng C."/>
            <person name="Yan Y."/>
            <person name="Ping S."/>
            <person name="Wang Y."/>
            <person name="Lin M."/>
        </authorList>
    </citation>
    <scope>NUCLEOTIDE SEQUENCE [LARGE SCALE GENOMIC DNA]</scope>
    <source>
        <strain evidence="2 3">I-0</strain>
    </source>
</reference>
<protein>
    <submittedName>
        <fullName evidence="2">Uncharacterized protein</fullName>
    </submittedName>
</protein>
<dbReference type="EMBL" id="CP002191">
    <property type="protein sequence ID" value="AFD24799.1"/>
    <property type="molecule type" value="Genomic_DNA"/>
</dbReference>
<dbReference type="PATRIC" id="fig|745776.4.peg.894"/>
<feature type="transmembrane region" description="Helical" evidence="1">
    <location>
        <begin position="116"/>
        <end position="137"/>
    </location>
</feature>
<keyword evidence="1" id="KW-0472">Membrane</keyword>
<keyword evidence="3" id="KW-1185">Reference proteome</keyword>
<evidence type="ECO:0000313" key="2">
    <source>
        <dbReference type="EMBL" id="AFD24799.1"/>
    </source>
</evidence>
<keyword evidence="1" id="KW-1133">Transmembrane helix</keyword>
<dbReference type="Proteomes" id="UP000007575">
    <property type="component" value="Chromosome"/>
</dbReference>
<name>H8GYE6_DEIGI</name>
<evidence type="ECO:0000256" key="1">
    <source>
        <dbReference type="SAM" id="Phobius"/>
    </source>
</evidence>
<dbReference type="AlphaFoldDB" id="H8GYE6"/>
<gene>
    <name evidence="2" type="ordered locus">DGo_CA0872</name>
</gene>
<dbReference type="HOGENOM" id="CLU_1213193_0_0_0"/>
<accession>H8GYE6</accession>
<keyword evidence="1" id="KW-0812">Transmembrane</keyword>